<protein>
    <submittedName>
        <fullName evidence="1">Uncharacterized protein</fullName>
    </submittedName>
</protein>
<dbReference type="EMBL" id="BGPR01011330">
    <property type="protein sequence ID" value="GBN50771.1"/>
    <property type="molecule type" value="Genomic_DNA"/>
</dbReference>
<dbReference type="AlphaFoldDB" id="A0A4Y2PHS4"/>
<comment type="caution">
    <text evidence="1">The sequence shown here is derived from an EMBL/GenBank/DDBJ whole genome shotgun (WGS) entry which is preliminary data.</text>
</comment>
<evidence type="ECO:0000313" key="2">
    <source>
        <dbReference type="Proteomes" id="UP000499080"/>
    </source>
</evidence>
<keyword evidence="2" id="KW-1185">Reference proteome</keyword>
<gene>
    <name evidence="1" type="ORF">AVEN_130551_1</name>
</gene>
<organism evidence="1 2">
    <name type="scientific">Araneus ventricosus</name>
    <name type="common">Orbweaver spider</name>
    <name type="synonym">Epeira ventricosa</name>
    <dbReference type="NCBI Taxonomy" id="182803"/>
    <lineage>
        <taxon>Eukaryota</taxon>
        <taxon>Metazoa</taxon>
        <taxon>Ecdysozoa</taxon>
        <taxon>Arthropoda</taxon>
        <taxon>Chelicerata</taxon>
        <taxon>Arachnida</taxon>
        <taxon>Araneae</taxon>
        <taxon>Araneomorphae</taxon>
        <taxon>Entelegynae</taxon>
        <taxon>Araneoidea</taxon>
        <taxon>Araneidae</taxon>
        <taxon>Araneus</taxon>
    </lineage>
</organism>
<accession>A0A4Y2PHS4</accession>
<dbReference type="Proteomes" id="UP000499080">
    <property type="component" value="Unassembled WGS sequence"/>
</dbReference>
<sequence length="117" mass="13167">MANLAPGLPLCVVQMTKVAPTLTQNNPTELNKPFNRHINGMMQYLKISTTGLCPHGQPWFDSAFSSMTKKSLHSLPKITQRIEQNHLIDISMEWLRFKISRCTNVPHGQLAPVILCV</sequence>
<evidence type="ECO:0000313" key="1">
    <source>
        <dbReference type="EMBL" id="GBN50771.1"/>
    </source>
</evidence>
<proteinExistence type="predicted"/>
<reference evidence="1 2" key="1">
    <citation type="journal article" date="2019" name="Sci. Rep.">
        <title>Orb-weaving spider Araneus ventricosus genome elucidates the spidroin gene catalogue.</title>
        <authorList>
            <person name="Kono N."/>
            <person name="Nakamura H."/>
            <person name="Ohtoshi R."/>
            <person name="Moran D.A.P."/>
            <person name="Shinohara A."/>
            <person name="Yoshida Y."/>
            <person name="Fujiwara M."/>
            <person name="Mori M."/>
            <person name="Tomita M."/>
            <person name="Arakawa K."/>
        </authorList>
    </citation>
    <scope>NUCLEOTIDE SEQUENCE [LARGE SCALE GENOMIC DNA]</scope>
</reference>
<name>A0A4Y2PHS4_ARAVE</name>